<accession>A0AAV4TPD9</accession>
<sequence>MSRTINIYTITILSHGSCFFFPPSLLDTDQVRHSNNRDHGKSACKKEDASRGVRGREGGVHKAEFLNIVRNPMT</sequence>
<gene>
    <name evidence="2" type="ORF">CEXT_433731</name>
</gene>
<protein>
    <submittedName>
        <fullName evidence="2">Uncharacterized protein</fullName>
    </submittedName>
</protein>
<comment type="caution">
    <text evidence="2">The sequence shown here is derived from an EMBL/GenBank/DDBJ whole genome shotgun (WGS) entry which is preliminary data.</text>
</comment>
<dbReference type="AlphaFoldDB" id="A0AAV4TPD9"/>
<dbReference type="Proteomes" id="UP001054945">
    <property type="component" value="Unassembled WGS sequence"/>
</dbReference>
<evidence type="ECO:0000313" key="2">
    <source>
        <dbReference type="EMBL" id="GIY46617.1"/>
    </source>
</evidence>
<evidence type="ECO:0000256" key="1">
    <source>
        <dbReference type="SAM" id="MobiDB-lite"/>
    </source>
</evidence>
<keyword evidence="3" id="KW-1185">Reference proteome</keyword>
<reference evidence="2 3" key="1">
    <citation type="submission" date="2021-06" db="EMBL/GenBank/DDBJ databases">
        <title>Caerostris extrusa draft genome.</title>
        <authorList>
            <person name="Kono N."/>
            <person name="Arakawa K."/>
        </authorList>
    </citation>
    <scope>NUCLEOTIDE SEQUENCE [LARGE SCALE GENOMIC DNA]</scope>
</reference>
<proteinExistence type="predicted"/>
<feature type="region of interest" description="Disordered" evidence="1">
    <location>
        <begin position="33"/>
        <end position="56"/>
    </location>
</feature>
<organism evidence="2 3">
    <name type="scientific">Caerostris extrusa</name>
    <name type="common">Bark spider</name>
    <name type="synonym">Caerostris bankana</name>
    <dbReference type="NCBI Taxonomy" id="172846"/>
    <lineage>
        <taxon>Eukaryota</taxon>
        <taxon>Metazoa</taxon>
        <taxon>Ecdysozoa</taxon>
        <taxon>Arthropoda</taxon>
        <taxon>Chelicerata</taxon>
        <taxon>Arachnida</taxon>
        <taxon>Araneae</taxon>
        <taxon>Araneomorphae</taxon>
        <taxon>Entelegynae</taxon>
        <taxon>Araneoidea</taxon>
        <taxon>Araneidae</taxon>
        <taxon>Caerostris</taxon>
    </lineage>
</organism>
<name>A0AAV4TPD9_CAEEX</name>
<dbReference type="EMBL" id="BPLR01011447">
    <property type="protein sequence ID" value="GIY46617.1"/>
    <property type="molecule type" value="Genomic_DNA"/>
</dbReference>
<evidence type="ECO:0000313" key="3">
    <source>
        <dbReference type="Proteomes" id="UP001054945"/>
    </source>
</evidence>